<evidence type="ECO:0000313" key="3">
    <source>
        <dbReference type="EMBL" id="XBM49924.1"/>
    </source>
</evidence>
<name>A0AAU7GIU1_9MICO</name>
<protein>
    <submittedName>
        <fullName evidence="3">Uncharacterized protein</fullName>
    </submittedName>
</protein>
<organism evidence="3">
    <name type="scientific">Leifsonia sp. NPDC080035</name>
    <dbReference type="NCBI Taxonomy" id="3143936"/>
    <lineage>
        <taxon>Bacteria</taxon>
        <taxon>Bacillati</taxon>
        <taxon>Actinomycetota</taxon>
        <taxon>Actinomycetes</taxon>
        <taxon>Micrococcales</taxon>
        <taxon>Microbacteriaceae</taxon>
        <taxon>Leifsonia</taxon>
    </lineage>
</organism>
<keyword evidence="2" id="KW-0472">Membrane</keyword>
<accession>A0AAU7GIU1</accession>
<keyword evidence="2" id="KW-1133">Transmembrane helix</keyword>
<gene>
    <name evidence="3" type="ORF">AAME72_08645</name>
</gene>
<reference evidence="3" key="1">
    <citation type="submission" date="2024-05" db="EMBL/GenBank/DDBJ databases">
        <title>The Natural Products Discovery Center: Release of the First 8490 Sequenced Strains for Exploring Actinobacteria Biosynthetic Diversity.</title>
        <authorList>
            <person name="Kalkreuter E."/>
            <person name="Kautsar S.A."/>
            <person name="Yang D."/>
            <person name="Bader C.D."/>
            <person name="Teijaro C.N."/>
            <person name="Fluegel L."/>
            <person name="Davis C.M."/>
            <person name="Simpson J.R."/>
            <person name="Lauterbach L."/>
            <person name="Steele A.D."/>
            <person name="Gui C."/>
            <person name="Meng S."/>
            <person name="Li G."/>
            <person name="Viehrig K."/>
            <person name="Ye F."/>
            <person name="Su P."/>
            <person name="Kiefer A.F."/>
            <person name="Nichols A."/>
            <person name="Cepeda A.J."/>
            <person name="Yan W."/>
            <person name="Fan B."/>
            <person name="Jiang Y."/>
            <person name="Adhikari A."/>
            <person name="Zheng C.-J."/>
            <person name="Schuster L."/>
            <person name="Cowan T.M."/>
            <person name="Smanski M.J."/>
            <person name="Chevrette M.G."/>
            <person name="de Carvalho L.P.S."/>
            <person name="Shen B."/>
        </authorList>
    </citation>
    <scope>NUCLEOTIDE SEQUENCE</scope>
    <source>
        <strain evidence="3">NPDC080035</strain>
    </source>
</reference>
<dbReference type="AlphaFoldDB" id="A0AAU7GIU1"/>
<evidence type="ECO:0000256" key="2">
    <source>
        <dbReference type="SAM" id="Phobius"/>
    </source>
</evidence>
<feature type="compositionally biased region" description="Low complexity" evidence="1">
    <location>
        <begin position="39"/>
        <end position="56"/>
    </location>
</feature>
<keyword evidence="2" id="KW-0812">Transmembrane</keyword>
<evidence type="ECO:0000256" key="1">
    <source>
        <dbReference type="SAM" id="MobiDB-lite"/>
    </source>
</evidence>
<feature type="transmembrane region" description="Helical" evidence="2">
    <location>
        <begin position="138"/>
        <end position="162"/>
    </location>
</feature>
<dbReference type="RefSeq" id="WP_348789834.1">
    <property type="nucleotide sequence ID" value="NZ_CP157390.1"/>
</dbReference>
<feature type="transmembrane region" description="Helical" evidence="2">
    <location>
        <begin position="182"/>
        <end position="204"/>
    </location>
</feature>
<sequence>MIVDDEQQDSARGFDPRYDPAFQRGYRPQPGERPRTRLRAATPSATASASAAGSAPEPRRDQRPFPARASDAGAQPAPVEAAALSIVPPPQSIPASFAQDVSAPAPAPAQVPQAFVSATAPGTSILDRLDLSPRRNPLMLALWIVAAGFVVLGIVLYSLSVSLSYSGATPSSDVGTLVVSQLGWMMAGPLITIGLATLVALLFLTALAGRRRPAVEEPPEDEGY</sequence>
<feature type="region of interest" description="Disordered" evidence="1">
    <location>
        <begin position="1"/>
        <end position="74"/>
    </location>
</feature>
<proteinExistence type="predicted"/>
<dbReference type="EMBL" id="CP157390">
    <property type="protein sequence ID" value="XBM49924.1"/>
    <property type="molecule type" value="Genomic_DNA"/>
</dbReference>